<dbReference type="EMBL" id="NNAY01004226">
    <property type="protein sequence ID" value="OXU18171.1"/>
    <property type="molecule type" value="Genomic_DNA"/>
</dbReference>
<accession>A0A232EIN7</accession>
<feature type="compositionally biased region" description="Acidic residues" evidence="1">
    <location>
        <begin position="13"/>
        <end position="27"/>
    </location>
</feature>
<evidence type="ECO:0000313" key="3">
    <source>
        <dbReference type="Proteomes" id="UP000215335"/>
    </source>
</evidence>
<keyword evidence="3" id="KW-1185">Reference proteome</keyword>
<dbReference type="Proteomes" id="UP000215335">
    <property type="component" value="Unassembled WGS sequence"/>
</dbReference>
<feature type="region of interest" description="Disordered" evidence="1">
    <location>
        <begin position="1"/>
        <end position="42"/>
    </location>
</feature>
<gene>
    <name evidence="2" type="ORF">TSAR_017068</name>
</gene>
<reference evidence="2 3" key="1">
    <citation type="journal article" date="2017" name="Curr. Biol.">
        <title>The Evolution of Venom by Co-option of Single-Copy Genes.</title>
        <authorList>
            <person name="Martinson E.O."/>
            <person name="Mrinalini"/>
            <person name="Kelkar Y.D."/>
            <person name="Chang C.H."/>
            <person name="Werren J.H."/>
        </authorList>
    </citation>
    <scope>NUCLEOTIDE SEQUENCE [LARGE SCALE GENOMIC DNA]</scope>
    <source>
        <strain evidence="2 3">Alberta</strain>
        <tissue evidence="2">Whole body</tissue>
    </source>
</reference>
<sequence>MANDQKPNKSAPEDEEEEKEVDNEPSEEQTPRQTLNRSCHPEHRDCMKQTKWDPANVNCYANCLAKRMLVTNKMDKLYLTYYGFKKSPASLNLSFKSLIDAHEAKGKSEASSSSTNSSSDESNETNFSNDSGFAVENFSPTGVLVKKDNRSLWKSKYLPTRKAAKSRRRSASPAESLASKTNCKRKKIEKGSEIARNYLQDYRKPISDKDLEDICEKMKKFSFD</sequence>
<name>A0A232EIN7_9HYME</name>
<feature type="region of interest" description="Disordered" evidence="1">
    <location>
        <begin position="159"/>
        <end position="184"/>
    </location>
</feature>
<organism evidence="2 3">
    <name type="scientific">Trichomalopsis sarcophagae</name>
    <dbReference type="NCBI Taxonomy" id="543379"/>
    <lineage>
        <taxon>Eukaryota</taxon>
        <taxon>Metazoa</taxon>
        <taxon>Ecdysozoa</taxon>
        <taxon>Arthropoda</taxon>
        <taxon>Hexapoda</taxon>
        <taxon>Insecta</taxon>
        <taxon>Pterygota</taxon>
        <taxon>Neoptera</taxon>
        <taxon>Endopterygota</taxon>
        <taxon>Hymenoptera</taxon>
        <taxon>Apocrita</taxon>
        <taxon>Proctotrupomorpha</taxon>
        <taxon>Chalcidoidea</taxon>
        <taxon>Pteromalidae</taxon>
        <taxon>Pteromalinae</taxon>
        <taxon>Trichomalopsis</taxon>
    </lineage>
</organism>
<feature type="region of interest" description="Disordered" evidence="1">
    <location>
        <begin position="106"/>
        <end position="130"/>
    </location>
</feature>
<proteinExistence type="predicted"/>
<evidence type="ECO:0000313" key="2">
    <source>
        <dbReference type="EMBL" id="OXU18171.1"/>
    </source>
</evidence>
<feature type="compositionally biased region" description="Low complexity" evidence="1">
    <location>
        <begin position="109"/>
        <end position="130"/>
    </location>
</feature>
<dbReference type="AlphaFoldDB" id="A0A232EIN7"/>
<comment type="caution">
    <text evidence="2">The sequence shown here is derived from an EMBL/GenBank/DDBJ whole genome shotgun (WGS) entry which is preliminary data.</text>
</comment>
<evidence type="ECO:0000256" key="1">
    <source>
        <dbReference type="SAM" id="MobiDB-lite"/>
    </source>
</evidence>
<protein>
    <submittedName>
        <fullName evidence="2">Uncharacterized protein</fullName>
    </submittedName>
</protein>